<dbReference type="GO" id="GO:0005506">
    <property type="term" value="F:iron ion binding"/>
    <property type="evidence" value="ECO:0007669"/>
    <property type="project" value="InterPro"/>
</dbReference>
<dbReference type="Pfam" id="PF04116">
    <property type="entry name" value="FA_hydroxylase"/>
    <property type="match status" value="1"/>
</dbReference>
<keyword evidence="3 5" id="KW-1133">Transmembrane helix</keyword>
<dbReference type="GO" id="GO:0004497">
    <property type="term" value="F:monooxygenase activity"/>
    <property type="evidence" value="ECO:0007669"/>
    <property type="project" value="UniProtKB-KW"/>
</dbReference>
<keyword evidence="2 5" id="KW-0812">Transmembrane</keyword>
<dbReference type="OrthoDB" id="6354873at2759"/>
<dbReference type="GO" id="GO:0016020">
    <property type="term" value="C:membrane"/>
    <property type="evidence" value="ECO:0007669"/>
    <property type="project" value="UniProtKB-SubCell"/>
</dbReference>
<proteinExistence type="predicted"/>
<feature type="domain" description="Fatty acid hydroxylase" evidence="6">
    <location>
        <begin position="185"/>
        <end position="331"/>
    </location>
</feature>
<sequence length="354" mass="41441">MATKPNPKDSMKSTWRLGDRSKWTRSHWLIDLVDGHHVALDTPVPVHSKADKIPYMPQWPQHLWVIFYALIPLALHQAWLSYTGHQRLGKIAALILYFTAFNAVAIREIHILRRLAHKYGFLDGDVHERDGVPDAGAGKVTASLVKTTGSRLAMAIVLSYNPSTPPAAALGDWTWWMWLSLEIGLYCIILDFWFYWYHRAMHDVPFLWKYHRTHHLTKHPNPLLTAYADHEQEFFDMVGVPFMTYLTFRAIGLPLGFYDWWICHQYVVFTEVWGHSGLRIHLSPPTTMSWFLQMFEAEIVIEDHDLHHRKGWRKSHNYGKQTRLWDRIFGTCTDRIESVEANIDYNNQAHMPIF</sequence>
<dbReference type="AlphaFoldDB" id="A0A2S4KYL2"/>
<dbReference type="EMBL" id="PKSG01000453">
    <property type="protein sequence ID" value="POR35280.1"/>
    <property type="molecule type" value="Genomic_DNA"/>
</dbReference>
<protein>
    <submittedName>
        <fullName evidence="7">Alkylglycerol monooxygenase-like protein</fullName>
    </submittedName>
</protein>
<dbReference type="InterPro" id="IPR050307">
    <property type="entry name" value="Sterol_Desaturase_Related"/>
</dbReference>
<keyword evidence="8" id="KW-1185">Reference proteome</keyword>
<evidence type="ECO:0000256" key="5">
    <source>
        <dbReference type="SAM" id="Phobius"/>
    </source>
</evidence>
<feature type="transmembrane region" description="Helical" evidence="5">
    <location>
        <begin position="175"/>
        <end position="197"/>
    </location>
</feature>
<comment type="caution">
    <text evidence="7">The sequence shown here is derived from an EMBL/GenBank/DDBJ whole genome shotgun (WGS) entry which is preliminary data.</text>
</comment>
<keyword evidence="7" id="KW-0503">Monooxygenase</keyword>
<keyword evidence="7" id="KW-0560">Oxidoreductase</keyword>
<evidence type="ECO:0000256" key="3">
    <source>
        <dbReference type="ARBA" id="ARBA00022989"/>
    </source>
</evidence>
<name>A0A2S4KYL2_9HYPO</name>
<evidence type="ECO:0000313" key="8">
    <source>
        <dbReference type="Proteomes" id="UP000237481"/>
    </source>
</evidence>
<keyword evidence="4 5" id="KW-0472">Membrane</keyword>
<dbReference type="Proteomes" id="UP000237481">
    <property type="component" value="Unassembled WGS sequence"/>
</dbReference>
<feature type="transmembrane region" description="Helical" evidence="5">
    <location>
        <begin position="94"/>
        <end position="112"/>
    </location>
</feature>
<evidence type="ECO:0000259" key="6">
    <source>
        <dbReference type="Pfam" id="PF04116"/>
    </source>
</evidence>
<accession>A0A2S4KYL2</accession>
<reference evidence="7 8" key="1">
    <citation type="submission" date="2018-01" db="EMBL/GenBank/DDBJ databases">
        <title>Harnessing the power of phylogenomics to disentangle the directionality and signatures of interkingdom host jumping in the parasitic fungal genus Tolypocladium.</title>
        <authorList>
            <person name="Quandt C.A."/>
            <person name="Patterson W."/>
            <person name="Spatafora J.W."/>
        </authorList>
    </citation>
    <scope>NUCLEOTIDE SEQUENCE [LARGE SCALE GENOMIC DNA]</scope>
    <source>
        <strain evidence="7 8">NRBC 100945</strain>
    </source>
</reference>
<comment type="subcellular location">
    <subcellularLocation>
        <location evidence="1">Membrane</location>
    </subcellularLocation>
</comment>
<evidence type="ECO:0000313" key="7">
    <source>
        <dbReference type="EMBL" id="POR35280.1"/>
    </source>
</evidence>
<evidence type="ECO:0000256" key="1">
    <source>
        <dbReference type="ARBA" id="ARBA00004370"/>
    </source>
</evidence>
<evidence type="ECO:0000256" key="2">
    <source>
        <dbReference type="ARBA" id="ARBA00022692"/>
    </source>
</evidence>
<feature type="transmembrane region" description="Helical" evidence="5">
    <location>
        <begin position="63"/>
        <end position="82"/>
    </location>
</feature>
<dbReference type="InterPro" id="IPR006694">
    <property type="entry name" value="Fatty_acid_hydroxylase"/>
</dbReference>
<evidence type="ECO:0000256" key="4">
    <source>
        <dbReference type="ARBA" id="ARBA00023136"/>
    </source>
</evidence>
<dbReference type="STRING" id="94208.A0A2S4KYL2"/>
<gene>
    <name evidence="7" type="ORF">TPAR_04526</name>
</gene>
<dbReference type="PANTHER" id="PTHR11863">
    <property type="entry name" value="STEROL DESATURASE"/>
    <property type="match status" value="1"/>
</dbReference>
<dbReference type="GO" id="GO:0008610">
    <property type="term" value="P:lipid biosynthetic process"/>
    <property type="evidence" value="ECO:0007669"/>
    <property type="project" value="InterPro"/>
</dbReference>
<organism evidence="7 8">
    <name type="scientific">Tolypocladium paradoxum</name>
    <dbReference type="NCBI Taxonomy" id="94208"/>
    <lineage>
        <taxon>Eukaryota</taxon>
        <taxon>Fungi</taxon>
        <taxon>Dikarya</taxon>
        <taxon>Ascomycota</taxon>
        <taxon>Pezizomycotina</taxon>
        <taxon>Sordariomycetes</taxon>
        <taxon>Hypocreomycetidae</taxon>
        <taxon>Hypocreales</taxon>
        <taxon>Ophiocordycipitaceae</taxon>
        <taxon>Tolypocladium</taxon>
    </lineage>
</organism>